<proteinExistence type="predicted"/>
<dbReference type="Pfam" id="PF00226">
    <property type="entry name" value="DnaJ"/>
    <property type="match status" value="1"/>
</dbReference>
<dbReference type="PANTHER" id="PTHR44360">
    <property type="entry name" value="DNAJ HOMOLOG SUBFAMILY B MEMBER 9"/>
    <property type="match status" value="1"/>
</dbReference>
<reference evidence="3 4" key="1">
    <citation type="journal article" date="2009" name="Science">
        <title>Green evolution and dynamic adaptations revealed by genomes of the marine picoeukaryotes Micromonas.</title>
        <authorList>
            <person name="Worden A.Z."/>
            <person name="Lee J.H."/>
            <person name="Mock T."/>
            <person name="Rouze P."/>
            <person name="Simmons M.P."/>
            <person name="Aerts A.L."/>
            <person name="Allen A.E."/>
            <person name="Cuvelier M.L."/>
            <person name="Derelle E."/>
            <person name="Everett M.V."/>
            <person name="Foulon E."/>
            <person name="Grimwood J."/>
            <person name="Gundlach H."/>
            <person name="Henrissat B."/>
            <person name="Napoli C."/>
            <person name="McDonald S.M."/>
            <person name="Parker M.S."/>
            <person name="Rombauts S."/>
            <person name="Salamov A."/>
            <person name="Von Dassow P."/>
            <person name="Badger J.H."/>
            <person name="Coutinho P.M."/>
            <person name="Demir E."/>
            <person name="Dubchak I."/>
            <person name="Gentemann C."/>
            <person name="Eikrem W."/>
            <person name="Gready J.E."/>
            <person name="John U."/>
            <person name="Lanier W."/>
            <person name="Lindquist E.A."/>
            <person name="Lucas S."/>
            <person name="Mayer K.F."/>
            <person name="Moreau H."/>
            <person name="Not F."/>
            <person name="Otillar R."/>
            <person name="Panaud O."/>
            <person name="Pangilinan J."/>
            <person name="Paulsen I."/>
            <person name="Piegu B."/>
            <person name="Poliakov A."/>
            <person name="Robbens S."/>
            <person name="Schmutz J."/>
            <person name="Toulza E."/>
            <person name="Wyss T."/>
            <person name="Zelensky A."/>
            <person name="Zhou K."/>
            <person name="Armbrust E.V."/>
            <person name="Bhattacharya D."/>
            <person name="Goodenough U.W."/>
            <person name="Van de Peer Y."/>
            <person name="Grigoriev I.V."/>
        </authorList>
    </citation>
    <scope>NUCLEOTIDE SEQUENCE [LARGE SCALE GENOMIC DNA]</scope>
    <source>
        <strain evidence="4">RCC299 / NOUM17</strain>
    </source>
</reference>
<evidence type="ECO:0000313" key="3">
    <source>
        <dbReference type="EMBL" id="ACO68274.1"/>
    </source>
</evidence>
<dbReference type="GO" id="GO:0051087">
    <property type="term" value="F:protein-folding chaperone binding"/>
    <property type="evidence" value="ECO:0007669"/>
    <property type="project" value="TreeGrafter"/>
</dbReference>
<dbReference type="AlphaFoldDB" id="C1FF03"/>
<dbReference type="CDD" id="cd06257">
    <property type="entry name" value="DnaJ"/>
    <property type="match status" value="1"/>
</dbReference>
<dbReference type="PROSITE" id="PS50076">
    <property type="entry name" value="DNAJ_2"/>
    <property type="match status" value="1"/>
</dbReference>
<dbReference type="InParanoid" id="C1FF03"/>
<gene>
    <name evidence="3" type="ORF">MICPUN_98450</name>
</gene>
<dbReference type="EMBL" id="CP001574">
    <property type="protein sequence ID" value="ACO68274.1"/>
    <property type="molecule type" value="Genomic_DNA"/>
</dbReference>
<dbReference type="GO" id="GO:0051787">
    <property type="term" value="F:misfolded protein binding"/>
    <property type="evidence" value="ECO:0007669"/>
    <property type="project" value="TreeGrafter"/>
</dbReference>
<keyword evidence="1" id="KW-0143">Chaperone</keyword>
<dbReference type="InterPro" id="IPR036869">
    <property type="entry name" value="J_dom_sf"/>
</dbReference>
<dbReference type="InterPro" id="IPR055572">
    <property type="entry name" value="DUF7148"/>
</dbReference>
<dbReference type="Pfam" id="PF23650">
    <property type="entry name" value="DUF7148"/>
    <property type="match status" value="1"/>
</dbReference>
<name>C1FF03_MICCC</name>
<dbReference type="STRING" id="296587.C1FF03"/>
<organism evidence="3 4">
    <name type="scientific">Micromonas commoda (strain RCC299 / NOUM17 / CCMP2709)</name>
    <name type="common">Picoplanktonic green alga</name>
    <dbReference type="NCBI Taxonomy" id="296587"/>
    <lineage>
        <taxon>Eukaryota</taxon>
        <taxon>Viridiplantae</taxon>
        <taxon>Chlorophyta</taxon>
        <taxon>Mamiellophyceae</taxon>
        <taxon>Mamiellales</taxon>
        <taxon>Mamiellaceae</taxon>
        <taxon>Micromonas</taxon>
    </lineage>
</organism>
<dbReference type="RefSeq" id="XP_002507016.1">
    <property type="nucleotide sequence ID" value="XM_002506970.1"/>
</dbReference>
<evidence type="ECO:0000256" key="1">
    <source>
        <dbReference type="ARBA" id="ARBA00023186"/>
    </source>
</evidence>
<dbReference type="InterPro" id="IPR001623">
    <property type="entry name" value="DnaJ_domain"/>
</dbReference>
<keyword evidence="4" id="KW-1185">Reference proteome</keyword>
<dbReference type="Gene3D" id="1.10.287.110">
    <property type="entry name" value="DnaJ domain"/>
    <property type="match status" value="1"/>
</dbReference>
<dbReference type="Proteomes" id="UP000002009">
    <property type="component" value="Chromosome 1"/>
</dbReference>
<dbReference type="PANTHER" id="PTHR44360:SF1">
    <property type="entry name" value="DNAJ HOMOLOG SUBFAMILY B MEMBER 9"/>
    <property type="match status" value="1"/>
</dbReference>
<feature type="domain" description="J" evidence="2">
    <location>
        <begin position="38"/>
        <end position="101"/>
    </location>
</feature>
<dbReference type="GO" id="GO:0036503">
    <property type="term" value="P:ERAD pathway"/>
    <property type="evidence" value="ECO:0007669"/>
    <property type="project" value="TreeGrafter"/>
</dbReference>
<dbReference type="PRINTS" id="PR00625">
    <property type="entry name" value="JDOMAIN"/>
</dbReference>
<evidence type="ECO:0000259" key="2">
    <source>
        <dbReference type="PROSITE" id="PS50076"/>
    </source>
</evidence>
<dbReference type="SUPFAM" id="SSF46565">
    <property type="entry name" value="Chaperone J-domain"/>
    <property type="match status" value="1"/>
</dbReference>
<sequence length="328" mass="35597">MRVALASVAPAGVHRRVRLSRGRARGIRTRASPNPPFDAYEVLGVNDDAKEDEIKLAWKGLQRRYHPDSGSEADAKKSADINRAYDILTDKSARVRLDDALMRSNDGKRRRAARTVISASGLVGPLRERLLASMEVCGSVDACEIDVTDRMIESIREWGRMLAFTSELPLPLPLQVDDVPSGVKLAIVKFNDKLIEVGALYITVEEDVDAGKVDVVITRSWSEAQKGVDADTQLPGEQRILTDFSQEFNFLVGVESGRLGAKTAGGSKNPFAEGLSNVVSSISSFALPVMPLFGSARNVVPGGSYDAYKIRSGSFDSKDEDADDVADV</sequence>
<dbReference type="KEGG" id="mis:MICPUN_98450"/>
<evidence type="ECO:0000313" key="4">
    <source>
        <dbReference type="Proteomes" id="UP000002009"/>
    </source>
</evidence>
<accession>C1FF03</accession>
<dbReference type="OMA" id="FMRYDSS"/>
<dbReference type="InterPro" id="IPR051948">
    <property type="entry name" value="Hsp70_co-chaperone_J-domain"/>
</dbReference>
<dbReference type="OrthoDB" id="445556at2759"/>
<protein>
    <recommendedName>
        <fullName evidence="2">J domain-containing protein</fullName>
    </recommendedName>
</protein>
<dbReference type="GO" id="GO:0005783">
    <property type="term" value="C:endoplasmic reticulum"/>
    <property type="evidence" value="ECO:0007669"/>
    <property type="project" value="TreeGrafter"/>
</dbReference>
<dbReference type="SMART" id="SM00271">
    <property type="entry name" value="DnaJ"/>
    <property type="match status" value="1"/>
</dbReference>
<dbReference type="GeneID" id="8250331"/>